<evidence type="ECO:0000256" key="1">
    <source>
        <dbReference type="SAM" id="SignalP"/>
    </source>
</evidence>
<keyword evidence="3" id="KW-1185">Reference proteome</keyword>
<organism evidence="2 3">
    <name type="scientific">Streptomyces violascens</name>
    <dbReference type="NCBI Taxonomy" id="67381"/>
    <lineage>
        <taxon>Bacteria</taxon>
        <taxon>Bacillati</taxon>
        <taxon>Actinomycetota</taxon>
        <taxon>Actinomycetes</taxon>
        <taxon>Kitasatosporales</taxon>
        <taxon>Streptomycetaceae</taxon>
        <taxon>Streptomyces</taxon>
    </lineage>
</organism>
<dbReference type="EMBL" id="BNDY01000002">
    <property type="protein sequence ID" value="GHI36267.1"/>
    <property type="molecule type" value="Genomic_DNA"/>
</dbReference>
<evidence type="ECO:0000313" key="3">
    <source>
        <dbReference type="Proteomes" id="UP001050808"/>
    </source>
</evidence>
<gene>
    <name evidence="2" type="ORF">Sviol_06750</name>
</gene>
<keyword evidence="1" id="KW-0732">Signal</keyword>
<protein>
    <submittedName>
        <fullName evidence="2">Uncharacterized protein</fullName>
    </submittedName>
</protein>
<comment type="caution">
    <text evidence="2">The sequence shown here is derived from an EMBL/GenBank/DDBJ whole genome shotgun (WGS) entry which is preliminary data.</text>
</comment>
<feature type="chain" id="PRO_5046693146" evidence="1">
    <location>
        <begin position="29"/>
        <end position="98"/>
    </location>
</feature>
<reference evidence="2" key="1">
    <citation type="submission" date="2024-05" db="EMBL/GenBank/DDBJ databases">
        <title>Whole genome shotgun sequence of Streptomyces violascens NBRC 12920.</title>
        <authorList>
            <person name="Komaki H."/>
            <person name="Tamura T."/>
        </authorList>
    </citation>
    <scope>NUCLEOTIDE SEQUENCE</scope>
    <source>
        <strain evidence="2">NBRC 12920</strain>
    </source>
</reference>
<dbReference type="RefSeq" id="WP_189960260.1">
    <property type="nucleotide sequence ID" value="NZ_BMUA01000001.1"/>
</dbReference>
<dbReference type="Proteomes" id="UP001050808">
    <property type="component" value="Unassembled WGS sequence"/>
</dbReference>
<accession>A0ABQ3QGC0</accession>
<feature type="signal peptide" evidence="1">
    <location>
        <begin position="1"/>
        <end position="28"/>
    </location>
</feature>
<proteinExistence type="predicted"/>
<sequence length="98" mass="10135">MVRRMATALGVFTAAAALALGAPTAAYAAHGFLVVDGVAHQDPSGCFPLGDFVPPVVSNYTDAIAEVHSGADCTGQVTWLIYPGETYHPNGSRSVFVL</sequence>
<name>A0ABQ3QGC0_9ACTN</name>
<evidence type="ECO:0000313" key="2">
    <source>
        <dbReference type="EMBL" id="GHI36267.1"/>
    </source>
</evidence>